<proteinExistence type="predicted"/>
<keyword evidence="1" id="KW-0805">Transcription regulation</keyword>
<sequence length="782" mass="84886">MAALHPRALPPQNTHPINIPAYRSKHRQFLASLAGIHAARNTPLPPALTGIPNPAFDPLLSSWTLLDPSPTEPGSIRLAGRLVDLFKLWTTVHTAGGGAKFTQQGLWPSVLPVFDLPDTLPPPNSSQSVAEFLGQVYMAVVLPFEDVYRRNSREQQQRALQAAAQGALNPQQQQPFPSPIHPRVPSQPILPPVTSAQPSPQLSRQLSASAVPGTPQQSFTALPPVVDLNPGPPLLPYEANAPFDPDLESRKRKIEPEDEQKRTRQKTSGAPAGVLPQPSPSTPARGQPQRRKIEYVPTVREIGWGGRDVPAIAEEHARASTRRILRDLNEWGSIEVDALAMSVRSRIATELSYALTTLTILSTMRGANGNGFSASICPDLVDELLDLVADVALGGVEAELADAEEGEDAAEKITTHKELVNKVLEDGSRPFAALDRKQGAKPEELGHKQRPGDLVLAVMNILRNLSVFPENQEFLARHERALPYALRLCGLGRGLQPVSPALSLTDLVAVRRDTLYLLVNLAPHVRLASSLSATPSPTAARLAQRTFALVSSFLVDPFDAVTPLELLRQSDMVPGGPVHPPPALVDAALEVFTRLGQPDANRRVIARSVPLGWQRRLFEALVHRMPVAEPDFAVALRDHWLAYVAKVVMALYALAFLAPPRLKAALRADRTLDAARVLLRLVRRFTVAVPDALRGHARGSALRATEALRALDEEEDAFDGARSTAGPVLAFGVGYGEVGEDRVETGTGLLGGFQDEVVFEIMMAKDMENDMFKELDSLARVG</sequence>
<evidence type="ECO:0000256" key="4">
    <source>
        <dbReference type="SAM" id="MobiDB-lite"/>
    </source>
</evidence>
<evidence type="ECO:0000313" key="6">
    <source>
        <dbReference type="EMBL" id="ETW86899.1"/>
    </source>
</evidence>
<dbReference type="EMBL" id="KI925454">
    <property type="protein sequence ID" value="ETW86899.1"/>
    <property type="molecule type" value="Genomic_DNA"/>
</dbReference>
<accession>W4KMH4</accession>
<organism evidence="6 7">
    <name type="scientific">Heterobasidion irregulare (strain TC 32-1)</name>
    <dbReference type="NCBI Taxonomy" id="747525"/>
    <lineage>
        <taxon>Eukaryota</taxon>
        <taxon>Fungi</taxon>
        <taxon>Dikarya</taxon>
        <taxon>Basidiomycota</taxon>
        <taxon>Agaricomycotina</taxon>
        <taxon>Agaricomycetes</taxon>
        <taxon>Russulales</taxon>
        <taxon>Bondarzewiaceae</taxon>
        <taxon>Heterobasidion</taxon>
        <taxon>Heterobasidion annosum species complex</taxon>
    </lineage>
</organism>
<evidence type="ECO:0000259" key="5">
    <source>
        <dbReference type="PROSITE" id="PS51011"/>
    </source>
</evidence>
<dbReference type="RefSeq" id="XP_009540867.1">
    <property type="nucleotide sequence ID" value="XM_009542572.1"/>
</dbReference>
<dbReference type="OrthoDB" id="1938591at2759"/>
<dbReference type="GO" id="GO:0000976">
    <property type="term" value="F:transcription cis-regulatory region binding"/>
    <property type="evidence" value="ECO:0007669"/>
    <property type="project" value="TreeGrafter"/>
</dbReference>
<evidence type="ECO:0000256" key="2">
    <source>
        <dbReference type="ARBA" id="ARBA00023163"/>
    </source>
</evidence>
<dbReference type="FunCoup" id="W4KMH4">
    <property type="interactions" value="166"/>
</dbReference>
<protein>
    <recommendedName>
        <fullName evidence="5">ARID domain-containing protein</fullName>
    </recommendedName>
</protein>
<dbReference type="SUPFAM" id="SSF46774">
    <property type="entry name" value="ARID-like"/>
    <property type="match status" value="1"/>
</dbReference>
<dbReference type="InParanoid" id="W4KMH4"/>
<evidence type="ECO:0000256" key="3">
    <source>
        <dbReference type="ARBA" id="ARBA00023242"/>
    </source>
</evidence>
<dbReference type="GO" id="GO:0006357">
    <property type="term" value="P:regulation of transcription by RNA polymerase II"/>
    <property type="evidence" value="ECO:0007669"/>
    <property type="project" value="TreeGrafter"/>
</dbReference>
<dbReference type="PROSITE" id="PS51011">
    <property type="entry name" value="ARID"/>
    <property type="match status" value="1"/>
</dbReference>
<keyword evidence="3" id="KW-0539">Nucleus</keyword>
<keyword evidence="7" id="KW-1185">Reference proteome</keyword>
<feature type="compositionally biased region" description="Low complexity" evidence="4">
    <location>
        <begin position="157"/>
        <end position="174"/>
    </location>
</feature>
<feature type="compositionally biased region" description="Polar residues" evidence="4">
    <location>
        <begin position="194"/>
        <end position="220"/>
    </location>
</feature>
<reference evidence="6 7" key="1">
    <citation type="journal article" date="2012" name="New Phytol.">
        <title>Insight into trade-off between wood decay and parasitism from the genome of a fungal forest pathogen.</title>
        <authorList>
            <person name="Olson A."/>
            <person name="Aerts A."/>
            <person name="Asiegbu F."/>
            <person name="Belbahri L."/>
            <person name="Bouzid O."/>
            <person name="Broberg A."/>
            <person name="Canback B."/>
            <person name="Coutinho P.M."/>
            <person name="Cullen D."/>
            <person name="Dalman K."/>
            <person name="Deflorio G."/>
            <person name="van Diepen L.T."/>
            <person name="Dunand C."/>
            <person name="Duplessis S."/>
            <person name="Durling M."/>
            <person name="Gonthier P."/>
            <person name="Grimwood J."/>
            <person name="Fossdal C.G."/>
            <person name="Hansson D."/>
            <person name="Henrissat B."/>
            <person name="Hietala A."/>
            <person name="Himmelstrand K."/>
            <person name="Hoffmeister D."/>
            <person name="Hogberg N."/>
            <person name="James T.Y."/>
            <person name="Karlsson M."/>
            <person name="Kohler A."/>
            <person name="Kues U."/>
            <person name="Lee Y.H."/>
            <person name="Lin Y.C."/>
            <person name="Lind M."/>
            <person name="Lindquist E."/>
            <person name="Lombard V."/>
            <person name="Lucas S."/>
            <person name="Lunden K."/>
            <person name="Morin E."/>
            <person name="Murat C."/>
            <person name="Park J."/>
            <person name="Raffaello T."/>
            <person name="Rouze P."/>
            <person name="Salamov A."/>
            <person name="Schmutz J."/>
            <person name="Solheim H."/>
            <person name="Stahlberg J."/>
            <person name="Velez H."/>
            <person name="de Vries R.P."/>
            <person name="Wiebenga A."/>
            <person name="Woodward S."/>
            <person name="Yakovlev I."/>
            <person name="Garbelotto M."/>
            <person name="Martin F."/>
            <person name="Grigoriev I.V."/>
            <person name="Stenlid J."/>
        </authorList>
    </citation>
    <scope>NUCLEOTIDE SEQUENCE [LARGE SCALE GENOMIC DNA]</scope>
    <source>
        <strain evidence="6 7">TC 32-1</strain>
    </source>
</reference>
<dbReference type="AlphaFoldDB" id="W4KMH4"/>
<feature type="domain" description="ARID" evidence="5">
    <location>
        <begin position="23"/>
        <end position="149"/>
    </location>
</feature>
<dbReference type="HOGENOM" id="CLU_014090_0_0_1"/>
<keyword evidence="2" id="KW-0804">Transcription</keyword>
<dbReference type="InterPro" id="IPR001606">
    <property type="entry name" value="ARID_dom"/>
</dbReference>
<dbReference type="GO" id="GO:0016514">
    <property type="term" value="C:SWI/SNF complex"/>
    <property type="evidence" value="ECO:0007669"/>
    <property type="project" value="TreeGrafter"/>
</dbReference>
<dbReference type="InterPro" id="IPR051232">
    <property type="entry name" value="ARID/SWI1_ChromRemod"/>
</dbReference>
<name>W4KMH4_HETIT</name>
<evidence type="ECO:0000313" key="7">
    <source>
        <dbReference type="Proteomes" id="UP000030671"/>
    </source>
</evidence>
<dbReference type="Proteomes" id="UP000030671">
    <property type="component" value="Unassembled WGS sequence"/>
</dbReference>
<evidence type="ECO:0000256" key="1">
    <source>
        <dbReference type="ARBA" id="ARBA00023015"/>
    </source>
</evidence>
<dbReference type="Gene3D" id="1.10.150.60">
    <property type="entry name" value="ARID DNA-binding domain"/>
    <property type="match status" value="1"/>
</dbReference>
<feature type="region of interest" description="Disordered" evidence="4">
    <location>
        <begin position="153"/>
        <end position="292"/>
    </location>
</feature>
<dbReference type="Pfam" id="PF01388">
    <property type="entry name" value="ARID"/>
    <property type="match status" value="1"/>
</dbReference>
<dbReference type="InterPro" id="IPR036431">
    <property type="entry name" value="ARID_dom_sf"/>
</dbReference>
<dbReference type="PANTHER" id="PTHR13964">
    <property type="entry name" value="RBP-RELATED"/>
    <property type="match status" value="1"/>
</dbReference>
<dbReference type="PANTHER" id="PTHR13964:SF27">
    <property type="entry name" value="HAT-TRICK, ISOFORM D"/>
    <property type="match status" value="1"/>
</dbReference>
<dbReference type="eggNOG" id="KOG2744">
    <property type="taxonomic scope" value="Eukaryota"/>
</dbReference>
<gene>
    <name evidence="6" type="ORF">HETIRDRAFT_377546</name>
</gene>
<dbReference type="STRING" id="747525.W4KMH4"/>
<dbReference type="SMART" id="SM01014">
    <property type="entry name" value="ARID"/>
    <property type="match status" value="1"/>
</dbReference>
<dbReference type="KEGG" id="hir:HETIRDRAFT_377546"/>
<dbReference type="GeneID" id="20671886"/>